<evidence type="ECO:0000313" key="1">
    <source>
        <dbReference type="EMBL" id="BAZ86224.1"/>
    </source>
</evidence>
<dbReference type="EMBL" id="AP018316">
    <property type="protein sequence ID" value="BAZ86224.1"/>
    <property type="molecule type" value="Genomic_DNA"/>
</dbReference>
<proteinExistence type="predicted"/>
<dbReference type="RefSeq" id="WP_096667565.1">
    <property type="nucleotide sequence ID" value="NZ_AP018316.1"/>
</dbReference>
<evidence type="ECO:0000313" key="2">
    <source>
        <dbReference type="Proteomes" id="UP000218702"/>
    </source>
</evidence>
<reference evidence="1 2" key="1">
    <citation type="submission" date="2017-06" db="EMBL/GenBank/DDBJ databases">
        <title>Genome sequencing of cyanobaciteial culture collection at National Institute for Environmental Studies (NIES).</title>
        <authorList>
            <person name="Hirose Y."/>
            <person name="Shimura Y."/>
            <person name="Fujisawa T."/>
            <person name="Nakamura Y."/>
            <person name="Kawachi M."/>
        </authorList>
    </citation>
    <scope>NUCLEOTIDE SEQUENCE [LARGE SCALE GENOMIC DNA]</scope>
    <source>
        <strain evidence="1 2">NIES-806</strain>
    </source>
</reference>
<organism evidence="1 2">
    <name type="scientific">Dolichospermum compactum NIES-806</name>
    <dbReference type="NCBI Taxonomy" id="1973481"/>
    <lineage>
        <taxon>Bacteria</taxon>
        <taxon>Bacillati</taxon>
        <taxon>Cyanobacteriota</taxon>
        <taxon>Cyanophyceae</taxon>
        <taxon>Nostocales</taxon>
        <taxon>Aphanizomenonaceae</taxon>
        <taxon>Dolichospermum</taxon>
        <taxon>Dolichospermum compactum</taxon>
    </lineage>
</organism>
<protein>
    <submittedName>
        <fullName evidence="1">Uncharacterized protein</fullName>
    </submittedName>
</protein>
<dbReference type="KEGG" id="dcm:NIES806_24350"/>
<name>A0A1Z4V468_9CYAN</name>
<dbReference type="Proteomes" id="UP000218702">
    <property type="component" value="Chromosome"/>
</dbReference>
<dbReference type="OrthoDB" id="2604018at2"/>
<sequence length="74" mass="8376">MTRQPNLSEVTSELEPLYSRFWQTLKGFPNFLSQGSNNPPTVSGLYQLKANITQVLQSKDPMQLLIQAFAMESN</sequence>
<keyword evidence="2" id="KW-1185">Reference proteome</keyword>
<gene>
    <name evidence="1" type="ORF">NIES806_24350</name>
</gene>
<dbReference type="AlphaFoldDB" id="A0A1Z4V468"/>
<accession>A0A1Z4V468</accession>